<keyword evidence="2" id="KW-0479">Metal-binding</keyword>
<evidence type="ECO:0000256" key="1">
    <source>
        <dbReference type="PIRSR" id="PIRSR605511-1"/>
    </source>
</evidence>
<gene>
    <name evidence="4" type="ORF">E3T39_05455</name>
</gene>
<name>A0A4R9AGD2_9MICO</name>
<comment type="caution">
    <text evidence="4">The sequence shown here is derived from an EMBL/GenBank/DDBJ whole genome shotgun (WGS) entry which is preliminary data.</text>
</comment>
<sequence length="303" mass="32441">MTLFAEDLAFPEGPVVLEDGSLMICEIKSQSVTRITADGQKTVLAQLHGAPNGAAFGPDGRLWVCDNGRFSWIREGDWDAPAAETRDYTGGGIIALDLDTGIVEEVYRECDGRPLLGPNDIVFDKFGGFYFTDHGKRRARDLDCGALYYAKADGSEIKEVAFPLTTPNGVGLSPDGKLVYVAETDTGHLLSWAIRDPGVVVQESRRGPAGSSVVHALKQYQLCDSLAIEANGYICIASLISGGISVISAEGDLVEFHPVPVDDSFVTNICFGGPDNRTAYITSSGTGRVYSAIWPRPGLPLAH</sequence>
<dbReference type="Gene3D" id="2.120.10.30">
    <property type="entry name" value="TolB, C-terminal domain"/>
    <property type="match status" value="1"/>
</dbReference>
<evidence type="ECO:0000259" key="3">
    <source>
        <dbReference type="Pfam" id="PF08450"/>
    </source>
</evidence>
<proteinExistence type="predicted"/>
<evidence type="ECO:0000313" key="4">
    <source>
        <dbReference type="EMBL" id="TFD61499.1"/>
    </source>
</evidence>
<feature type="binding site" evidence="2">
    <location>
        <position position="224"/>
    </location>
    <ligand>
        <name>a divalent metal cation</name>
        <dbReference type="ChEBI" id="CHEBI:60240"/>
    </ligand>
</feature>
<dbReference type="InterPro" id="IPR011042">
    <property type="entry name" value="6-blade_b-propeller_TolB-like"/>
</dbReference>
<dbReference type="AlphaFoldDB" id="A0A4R9AGD2"/>
<feature type="active site" description="Proton donor/acceptor" evidence="1">
    <location>
        <position position="224"/>
    </location>
</feature>
<reference evidence="4 5" key="1">
    <citation type="submission" date="2019-03" db="EMBL/GenBank/DDBJ databases">
        <title>Genomics of glacier-inhabiting Cryobacterium strains.</title>
        <authorList>
            <person name="Liu Q."/>
            <person name="Xin Y.-H."/>
        </authorList>
    </citation>
    <scope>NUCLEOTIDE SEQUENCE [LARGE SCALE GENOMIC DNA]</scope>
    <source>
        <strain evidence="4 5">Sr39</strain>
    </source>
</reference>
<dbReference type="PANTHER" id="PTHR47572:SF5">
    <property type="entry name" value="BLR2277 PROTEIN"/>
    <property type="match status" value="1"/>
</dbReference>
<dbReference type="GO" id="GO:0046872">
    <property type="term" value="F:metal ion binding"/>
    <property type="evidence" value="ECO:0007669"/>
    <property type="project" value="UniProtKB-KW"/>
</dbReference>
<accession>A0A4R9AGD2</accession>
<dbReference type="InterPro" id="IPR051262">
    <property type="entry name" value="SMP-30/CGR1_Lactonase"/>
</dbReference>
<organism evidence="4 5">
    <name type="scientific">Cryobacterium suzukii</name>
    <dbReference type="NCBI Taxonomy" id="1259198"/>
    <lineage>
        <taxon>Bacteria</taxon>
        <taxon>Bacillati</taxon>
        <taxon>Actinomycetota</taxon>
        <taxon>Actinomycetes</taxon>
        <taxon>Micrococcales</taxon>
        <taxon>Microbacteriaceae</taxon>
        <taxon>Cryobacterium</taxon>
    </lineage>
</organism>
<dbReference type="SUPFAM" id="SSF63829">
    <property type="entry name" value="Calcium-dependent phosphotriesterase"/>
    <property type="match status" value="1"/>
</dbReference>
<comment type="cofactor">
    <cofactor evidence="2">
        <name>Zn(2+)</name>
        <dbReference type="ChEBI" id="CHEBI:29105"/>
    </cofactor>
    <text evidence="2">Binds 1 divalent metal cation per subunit.</text>
</comment>
<feature type="binding site" evidence="2">
    <location>
        <position position="168"/>
    </location>
    <ligand>
        <name>a divalent metal cation</name>
        <dbReference type="ChEBI" id="CHEBI:60240"/>
    </ligand>
</feature>
<keyword evidence="5" id="KW-1185">Reference proteome</keyword>
<protein>
    <submittedName>
        <fullName evidence="4">SMP-30/gluconolactonase/LRE family protein</fullName>
    </submittedName>
</protein>
<dbReference type="EMBL" id="SOHJ01000004">
    <property type="protein sequence ID" value="TFD61499.1"/>
    <property type="molecule type" value="Genomic_DNA"/>
</dbReference>
<dbReference type="InterPro" id="IPR013658">
    <property type="entry name" value="SGL"/>
</dbReference>
<feature type="binding site" evidence="2">
    <location>
        <position position="119"/>
    </location>
    <ligand>
        <name>substrate</name>
    </ligand>
</feature>
<feature type="domain" description="SMP-30/Gluconolactonase/LRE-like region" evidence="3">
    <location>
        <begin position="10"/>
        <end position="284"/>
    </location>
</feature>
<evidence type="ECO:0000313" key="5">
    <source>
        <dbReference type="Proteomes" id="UP000298170"/>
    </source>
</evidence>
<dbReference type="PANTHER" id="PTHR47572">
    <property type="entry name" value="LIPOPROTEIN-RELATED"/>
    <property type="match status" value="1"/>
</dbReference>
<dbReference type="Pfam" id="PF08450">
    <property type="entry name" value="SGL"/>
    <property type="match status" value="1"/>
</dbReference>
<dbReference type="PRINTS" id="PR01790">
    <property type="entry name" value="SMP30FAMILY"/>
</dbReference>
<dbReference type="InterPro" id="IPR005511">
    <property type="entry name" value="SMP-30"/>
</dbReference>
<dbReference type="OrthoDB" id="241638at2"/>
<dbReference type="Proteomes" id="UP000298170">
    <property type="component" value="Unassembled WGS sequence"/>
</dbReference>
<keyword evidence="2" id="KW-0862">Zinc</keyword>
<evidence type="ECO:0000256" key="2">
    <source>
        <dbReference type="PIRSR" id="PIRSR605511-2"/>
    </source>
</evidence>